<gene>
    <name evidence="1" type="ORF">F0185_13165</name>
</gene>
<accession>A0ABX0LPC2</accession>
<comment type="caution">
    <text evidence="1">The sequence shown here is derived from an EMBL/GenBank/DDBJ whole genome shotgun (WGS) entry which is preliminary data.</text>
</comment>
<proteinExistence type="predicted"/>
<organism evidence="1 2">
    <name type="scientific">Massilia rubra</name>
    <dbReference type="NCBI Taxonomy" id="2607910"/>
    <lineage>
        <taxon>Bacteria</taxon>
        <taxon>Pseudomonadati</taxon>
        <taxon>Pseudomonadota</taxon>
        <taxon>Betaproteobacteria</taxon>
        <taxon>Burkholderiales</taxon>
        <taxon>Oxalobacteraceae</taxon>
        <taxon>Telluria group</taxon>
        <taxon>Massilia</taxon>
    </lineage>
</organism>
<evidence type="ECO:0000313" key="1">
    <source>
        <dbReference type="EMBL" id="NHZ34533.1"/>
    </source>
</evidence>
<sequence length="250" mass="27300">MIAGSRHATGVKWASCHYNETIAMRKLPLFSALVLATACLNSSAQALDKDSLPGNYFLKGVMEVGSEIWLGKNGKFQYMLAYGNLDQGTEGVWEIKNERVVLTSVPGPMLFRLEKETDFKPEKEPQAGTWVAVVRADDFYVKDVELTFEAQSGKSATVSGTDPKNGQAIVTMPASEVWSRTGLRRRGSQDAWQWVAVPPARASTRIAGFRLTNQISAMTAFKSMELTAGKDGLIPDEASGLSQGVYKKAQ</sequence>
<dbReference type="EMBL" id="VUYU01000007">
    <property type="protein sequence ID" value="NHZ34533.1"/>
    <property type="molecule type" value="Genomic_DNA"/>
</dbReference>
<dbReference type="Proteomes" id="UP000785613">
    <property type="component" value="Unassembled WGS sequence"/>
</dbReference>
<dbReference type="RefSeq" id="WP_167225091.1">
    <property type="nucleotide sequence ID" value="NZ_VUYU01000007.1"/>
</dbReference>
<keyword evidence="2" id="KW-1185">Reference proteome</keyword>
<name>A0ABX0LPC2_9BURK</name>
<reference evidence="1 2" key="1">
    <citation type="submission" date="2019-09" db="EMBL/GenBank/DDBJ databases">
        <title>Taxonomy of Antarctic Massilia spp.: description of Massilia rubra sp. nov., Massilia aquatica sp. nov., Massilia mucilaginosa sp. nov., Massilia frigida sp. nov. isolated from streams, lakes and regoliths.</title>
        <authorList>
            <person name="Holochova P."/>
            <person name="Sedlacek I."/>
            <person name="Kralova S."/>
            <person name="Maslanova I."/>
            <person name="Busse H.-J."/>
            <person name="Stankova E."/>
            <person name="Vrbovska V."/>
            <person name="Kovarovic V."/>
            <person name="Bartak M."/>
            <person name="Svec P."/>
            <person name="Pantucek R."/>
        </authorList>
    </citation>
    <scope>NUCLEOTIDE SEQUENCE [LARGE SCALE GENOMIC DNA]</scope>
    <source>
        <strain evidence="1 2">CCM 8692</strain>
    </source>
</reference>
<evidence type="ECO:0000313" key="2">
    <source>
        <dbReference type="Proteomes" id="UP000785613"/>
    </source>
</evidence>
<evidence type="ECO:0008006" key="3">
    <source>
        <dbReference type="Google" id="ProtNLM"/>
    </source>
</evidence>
<protein>
    <recommendedName>
        <fullName evidence="3">DUF3108 domain-containing protein</fullName>
    </recommendedName>
</protein>